<dbReference type="AlphaFoldDB" id="A0A6A6EM28"/>
<keyword evidence="1" id="KW-0812">Transmembrane</keyword>
<sequence length="54" mass="6145">VSLVEAISIYRKVINLMLIIKALIILKAWIIDLPNNYLINVSNSSYNNNKISLD</sequence>
<feature type="transmembrane region" description="Helical" evidence="1">
    <location>
        <begin position="12"/>
        <end position="31"/>
    </location>
</feature>
<keyword evidence="3" id="KW-1185">Reference proteome</keyword>
<reference evidence="2" key="1">
    <citation type="journal article" date="2020" name="Stud. Mycol.">
        <title>101 Dothideomycetes genomes: a test case for predicting lifestyles and emergence of pathogens.</title>
        <authorList>
            <person name="Haridas S."/>
            <person name="Albert R."/>
            <person name="Binder M."/>
            <person name="Bloem J."/>
            <person name="Labutti K."/>
            <person name="Salamov A."/>
            <person name="Andreopoulos B."/>
            <person name="Baker S."/>
            <person name="Barry K."/>
            <person name="Bills G."/>
            <person name="Bluhm B."/>
            <person name="Cannon C."/>
            <person name="Castanera R."/>
            <person name="Culley D."/>
            <person name="Daum C."/>
            <person name="Ezra D."/>
            <person name="Gonzalez J."/>
            <person name="Henrissat B."/>
            <person name="Kuo A."/>
            <person name="Liang C."/>
            <person name="Lipzen A."/>
            <person name="Lutzoni F."/>
            <person name="Magnuson J."/>
            <person name="Mondo S."/>
            <person name="Nolan M."/>
            <person name="Ohm R."/>
            <person name="Pangilinan J."/>
            <person name="Park H.-J."/>
            <person name="Ramirez L."/>
            <person name="Alfaro M."/>
            <person name="Sun H."/>
            <person name="Tritt A."/>
            <person name="Yoshinaga Y."/>
            <person name="Zwiers L.-H."/>
            <person name="Turgeon B."/>
            <person name="Goodwin S."/>
            <person name="Spatafora J."/>
            <person name="Crous P."/>
            <person name="Grigoriev I."/>
        </authorList>
    </citation>
    <scope>NUCLEOTIDE SEQUENCE</scope>
    <source>
        <strain evidence="2">CBS 207.26</strain>
    </source>
</reference>
<name>A0A6A6EM28_9PEZI</name>
<protein>
    <submittedName>
        <fullName evidence="2">Uncharacterized protein</fullName>
    </submittedName>
</protein>
<keyword evidence="1" id="KW-0472">Membrane</keyword>
<feature type="non-terminal residue" evidence="2">
    <location>
        <position position="1"/>
    </location>
</feature>
<keyword evidence="1" id="KW-1133">Transmembrane helix</keyword>
<dbReference type="EMBL" id="ML994616">
    <property type="protein sequence ID" value="KAF2191789.1"/>
    <property type="molecule type" value="Genomic_DNA"/>
</dbReference>
<evidence type="ECO:0000313" key="3">
    <source>
        <dbReference type="Proteomes" id="UP000800200"/>
    </source>
</evidence>
<evidence type="ECO:0000256" key="1">
    <source>
        <dbReference type="SAM" id="Phobius"/>
    </source>
</evidence>
<evidence type="ECO:0000313" key="2">
    <source>
        <dbReference type="EMBL" id="KAF2191789.1"/>
    </source>
</evidence>
<dbReference type="Proteomes" id="UP000800200">
    <property type="component" value="Unassembled WGS sequence"/>
</dbReference>
<accession>A0A6A6EM28</accession>
<gene>
    <name evidence="2" type="ORF">K469DRAFT_555912</name>
</gene>
<organism evidence="2 3">
    <name type="scientific">Zopfia rhizophila CBS 207.26</name>
    <dbReference type="NCBI Taxonomy" id="1314779"/>
    <lineage>
        <taxon>Eukaryota</taxon>
        <taxon>Fungi</taxon>
        <taxon>Dikarya</taxon>
        <taxon>Ascomycota</taxon>
        <taxon>Pezizomycotina</taxon>
        <taxon>Dothideomycetes</taxon>
        <taxon>Dothideomycetes incertae sedis</taxon>
        <taxon>Zopfiaceae</taxon>
        <taxon>Zopfia</taxon>
    </lineage>
</organism>
<proteinExistence type="predicted"/>